<evidence type="ECO:0000259" key="16">
    <source>
        <dbReference type="Pfam" id="PF01077"/>
    </source>
</evidence>
<evidence type="ECO:0000313" key="19">
    <source>
        <dbReference type="Proteomes" id="UP001216709"/>
    </source>
</evidence>
<evidence type="ECO:0000256" key="7">
    <source>
        <dbReference type="ARBA" id="ARBA00022857"/>
    </source>
</evidence>
<feature type="binding site" evidence="15">
    <location>
        <position position="486"/>
    </location>
    <ligand>
        <name>[4Fe-4S] cluster</name>
        <dbReference type="ChEBI" id="CHEBI:49883"/>
    </ligand>
</feature>
<dbReference type="InterPro" id="IPR006066">
    <property type="entry name" value="NO2/SO3_Rdtase_FeS/sirohaem_BS"/>
</dbReference>
<comment type="cofactor">
    <cofactor evidence="15">
        <name>siroheme</name>
        <dbReference type="ChEBI" id="CHEBI:60052"/>
    </cofactor>
    <text evidence="15">Binds 1 siroheme per subunit.</text>
</comment>
<dbReference type="SUPFAM" id="SSF56014">
    <property type="entry name" value="Nitrite and sulphite reductase 4Fe-4S domain-like"/>
    <property type="match status" value="2"/>
</dbReference>
<dbReference type="GO" id="GO:0000103">
    <property type="term" value="P:sulfate assimilation"/>
    <property type="evidence" value="ECO:0007669"/>
    <property type="project" value="UniProtKB-UniRule"/>
</dbReference>
<dbReference type="InterPro" id="IPR036136">
    <property type="entry name" value="Nit/Sulf_reduc_fer-like_dom_sf"/>
</dbReference>
<feature type="domain" description="Nitrite/Sulfite reductase ferredoxin-like" evidence="17">
    <location>
        <begin position="74"/>
        <end position="132"/>
    </location>
</feature>
<comment type="caution">
    <text evidence="18">The sequence shown here is derived from an EMBL/GenBank/DDBJ whole genome shotgun (WGS) entry which is preliminary data.</text>
</comment>
<evidence type="ECO:0000256" key="1">
    <source>
        <dbReference type="ARBA" id="ARBA00004774"/>
    </source>
</evidence>
<dbReference type="InterPro" id="IPR011786">
    <property type="entry name" value="CysI"/>
</dbReference>
<dbReference type="InterPro" id="IPR045854">
    <property type="entry name" value="NO2/SO3_Rdtase_4Fe4S_sf"/>
</dbReference>
<dbReference type="GO" id="GO:0009337">
    <property type="term" value="C:sulfite reductase complex (NADPH)"/>
    <property type="evidence" value="ECO:0007669"/>
    <property type="project" value="InterPro"/>
</dbReference>
<evidence type="ECO:0000256" key="2">
    <source>
        <dbReference type="ARBA" id="ARBA00010429"/>
    </source>
</evidence>
<dbReference type="SUPFAM" id="SSF55124">
    <property type="entry name" value="Nitrite/Sulfite reductase N-terminal domain-like"/>
    <property type="match status" value="2"/>
</dbReference>
<comment type="catalytic activity">
    <reaction evidence="12 15">
        <text>hydrogen sulfide + 3 NADP(+) + 3 H2O = sulfite + 3 NADPH + 4 H(+)</text>
        <dbReference type="Rhea" id="RHEA:13801"/>
        <dbReference type="ChEBI" id="CHEBI:15377"/>
        <dbReference type="ChEBI" id="CHEBI:15378"/>
        <dbReference type="ChEBI" id="CHEBI:17359"/>
        <dbReference type="ChEBI" id="CHEBI:29919"/>
        <dbReference type="ChEBI" id="CHEBI:57783"/>
        <dbReference type="ChEBI" id="CHEBI:58349"/>
        <dbReference type="EC" id="1.8.1.2"/>
    </reaction>
</comment>
<evidence type="ECO:0000256" key="10">
    <source>
        <dbReference type="ARBA" id="ARBA00023014"/>
    </source>
</evidence>
<keyword evidence="6 15" id="KW-0479">Metal-binding</keyword>
<dbReference type="GO" id="GO:0051539">
    <property type="term" value="F:4 iron, 4 sulfur cluster binding"/>
    <property type="evidence" value="ECO:0007669"/>
    <property type="project" value="UniProtKB-KW"/>
</dbReference>
<dbReference type="Pfam" id="PF03460">
    <property type="entry name" value="NIR_SIR_ferr"/>
    <property type="match status" value="2"/>
</dbReference>
<feature type="domain" description="Nitrite/sulphite reductase 4Fe-4S" evidence="16">
    <location>
        <begin position="170"/>
        <end position="331"/>
    </location>
</feature>
<sequence length="572" mass="64913">MGNEILKAPEGPPSDVERIKKESNYLRGTLKESMLEPLSAGISDDDNRLMKHHGSYLQDDRDLRNERQKQKLEPAYQFMLRVRMPGGVATPEQWLVMDELARKYGNGTLKLTTRETFQMHGILKWNMKKTIQSIHSAMLDTIAACGDVNRNVMCASNPYQSEIHREVYEWSKKLSDDLLPRTRAYHEIWLDEEKVAGTPDAEEVEPMYGPLYLPRKFKIGIAVPPSNDIDVFSQDLGFIAIVEDDKLIGFNVAIGGGMGMTHGDKATYPQLAKVIGFCKPDQLYDVAEKTITIQRDHGNRSVRKNARFKYTIDRLGLETVKNELENRLGWSLAEAKPYHFEHNGDRYGWVKGVNGRWHFTMFVEGGRVTDYDDYKLMTGLREIAKVHTGDIRLTANQNLIIANVTSQKKKKISELIEQFGLTDGRHYTALRRSSIACVALPTCGLAMAEAERYLPKLIDKIDEIIEENGLKNEEITIRMTGCPNGCARHALGEIGFIGKAPGKYNMYLGAAFDGSRLSKMYRENIGEEEILKELRDILPRYAKERNEGEHFGDFVIRAGIVKETTDGTNFHD</sequence>
<dbReference type="PROSITE" id="PS00365">
    <property type="entry name" value="NIR_SIR"/>
    <property type="match status" value="1"/>
</dbReference>
<dbReference type="Proteomes" id="UP001216709">
    <property type="component" value="Unassembled WGS sequence"/>
</dbReference>
<dbReference type="InterPro" id="IPR045169">
    <property type="entry name" value="NO2/SO3_Rdtase_4Fe4S_prot"/>
</dbReference>
<feature type="binding site" description="axial binding residue" evidence="15">
    <location>
        <position position="486"/>
    </location>
    <ligand>
        <name>siroheme</name>
        <dbReference type="ChEBI" id="CHEBI:60052"/>
    </ligand>
    <ligandPart>
        <name>Fe</name>
        <dbReference type="ChEBI" id="CHEBI:18248"/>
    </ligandPart>
</feature>
<evidence type="ECO:0000259" key="17">
    <source>
        <dbReference type="Pfam" id="PF03460"/>
    </source>
</evidence>
<feature type="binding site" evidence="15">
    <location>
        <position position="482"/>
    </location>
    <ligand>
        <name>[4Fe-4S] cluster</name>
        <dbReference type="ChEBI" id="CHEBI:49883"/>
    </ligand>
</feature>
<dbReference type="GO" id="GO:0050311">
    <property type="term" value="F:sulfite reductase (ferredoxin) activity"/>
    <property type="evidence" value="ECO:0007669"/>
    <property type="project" value="TreeGrafter"/>
</dbReference>
<accession>A0AAW6K601</accession>
<keyword evidence="11 15" id="KW-0198">Cysteine biosynthesis</keyword>
<organism evidence="18 19">
    <name type="scientific">Bacillus paralicheniformis</name>
    <dbReference type="NCBI Taxonomy" id="1648923"/>
    <lineage>
        <taxon>Bacteria</taxon>
        <taxon>Bacillati</taxon>
        <taxon>Bacillota</taxon>
        <taxon>Bacilli</taxon>
        <taxon>Bacillales</taxon>
        <taxon>Bacillaceae</taxon>
        <taxon>Bacillus</taxon>
    </lineage>
</organism>
<dbReference type="GO" id="GO:0046872">
    <property type="term" value="F:metal ion binding"/>
    <property type="evidence" value="ECO:0007669"/>
    <property type="project" value="UniProtKB-KW"/>
</dbReference>
<comment type="subunit">
    <text evidence="14 15">Alpha(8)-beta(8). The alpha component is a flavoprotein, the beta component is a hemoprotein.</text>
</comment>
<keyword evidence="3 15" id="KW-0004">4Fe-4S</keyword>
<evidence type="ECO:0000256" key="8">
    <source>
        <dbReference type="ARBA" id="ARBA00023002"/>
    </source>
</evidence>
<comment type="cofactor">
    <cofactor evidence="15">
        <name>[4Fe-4S] cluster</name>
        <dbReference type="ChEBI" id="CHEBI:49883"/>
    </cofactor>
    <text evidence="15">Binds 1 [4Fe-4S] cluster per subunit.</text>
</comment>
<dbReference type="PRINTS" id="PR00397">
    <property type="entry name" value="SIROHAEM"/>
</dbReference>
<evidence type="ECO:0000256" key="15">
    <source>
        <dbReference type="HAMAP-Rule" id="MF_01540"/>
    </source>
</evidence>
<evidence type="ECO:0000256" key="12">
    <source>
        <dbReference type="ARBA" id="ARBA00052219"/>
    </source>
</evidence>
<dbReference type="GO" id="GO:0019344">
    <property type="term" value="P:cysteine biosynthetic process"/>
    <property type="evidence" value="ECO:0007669"/>
    <property type="project" value="UniProtKB-KW"/>
</dbReference>
<dbReference type="GO" id="GO:0050661">
    <property type="term" value="F:NADP binding"/>
    <property type="evidence" value="ECO:0007669"/>
    <property type="project" value="InterPro"/>
</dbReference>
<evidence type="ECO:0000256" key="3">
    <source>
        <dbReference type="ARBA" id="ARBA00022485"/>
    </source>
</evidence>
<keyword evidence="5 15" id="KW-0349">Heme</keyword>
<dbReference type="EC" id="1.8.1.2" evidence="15"/>
<dbReference type="Pfam" id="PF01077">
    <property type="entry name" value="NIR_SIR"/>
    <property type="match status" value="1"/>
</dbReference>
<feature type="binding site" evidence="15">
    <location>
        <position position="437"/>
    </location>
    <ligand>
        <name>[4Fe-4S] cluster</name>
        <dbReference type="ChEBI" id="CHEBI:49883"/>
    </ligand>
</feature>
<feature type="domain" description="Nitrite/Sulfite reductase ferredoxin-like" evidence="17">
    <location>
        <begin position="355"/>
        <end position="417"/>
    </location>
</feature>
<dbReference type="PANTHER" id="PTHR11493:SF47">
    <property type="entry name" value="SULFITE REDUCTASE [NADPH] SUBUNIT BETA"/>
    <property type="match status" value="1"/>
</dbReference>
<evidence type="ECO:0000313" key="18">
    <source>
        <dbReference type="EMBL" id="MDE1451027.1"/>
    </source>
</evidence>
<dbReference type="Gene3D" id="3.30.413.10">
    <property type="entry name" value="Sulfite Reductase Hemoprotein, domain 1"/>
    <property type="match status" value="2"/>
</dbReference>
<comment type="pathway">
    <text evidence="1 15">Sulfur metabolism; hydrogen sulfide biosynthesis; hydrogen sulfide from sulfite (NADPH route): step 1/1.</text>
</comment>
<dbReference type="GO" id="GO:0070814">
    <property type="term" value="P:hydrogen sulfide biosynthetic process"/>
    <property type="evidence" value="ECO:0007669"/>
    <property type="project" value="UniProtKB-UniRule"/>
</dbReference>
<dbReference type="PANTHER" id="PTHR11493">
    <property type="entry name" value="SULFITE REDUCTASE [NADPH] SUBUNIT BETA-RELATED"/>
    <property type="match status" value="1"/>
</dbReference>
<proteinExistence type="inferred from homology"/>
<dbReference type="EMBL" id="JARAFO010000003">
    <property type="protein sequence ID" value="MDE1451027.1"/>
    <property type="molecule type" value="Genomic_DNA"/>
</dbReference>
<dbReference type="AlphaFoldDB" id="A0AAW6K601"/>
<keyword evidence="9 15" id="KW-0408">Iron</keyword>
<gene>
    <name evidence="15 18" type="primary">cysI</name>
    <name evidence="18" type="ORF">PVN32_02430</name>
</gene>
<dbReference type="NCBIfam" id="TIGR02041">
    <property type="entry name" value="CysI"/>
    <property type="match status" value="1"/>
</dbReference>
<protein>
    <recommendedName>
        <fullName evidence="15">Sulfite reductase [NADPH] hemoprotein beta-component</fullName>
        <shortName evidence="15">SiR-HP</shortName>
        <shortName evidence="15">SiRHP</shortName>
        <ecNumber evidence="15">1.8.1.2</ecNumber>
    </recommendedName>
</protein>
<reference evidence="18" key="1">
    <citation type="submission" date="2022-12" db="EMBL/GenBank/DDBJ databases">
        <title>Draft Genome Sequences of Bacillus licheniformis and Bacillus paralicheniformis strains isolated from Irish skim milk powders.</title>
        <authorList>
            <person name="Lourenco A."/>
            <person name="Li F."/>
            <person name="Geraldine D."/>
            <person name="Tobin J.T."/>
            <person name="Butler F."/>
            <person name="Jordan K."/>
            <person name="Obrien T."/>
        </authorList>
    </citation>
    <scope>NUCLEOTIDE SEQUENCE</scope>
    <source>
        <strain evidence="18">3370</strain>
    </source>
</reference>
<evidence type="ECO:0000256" key="6">
    <source>
        <dbReference type="ARBA" id="ARBA00022723"/>
    </source>
</evidence>
<feature type="binding site" evidence="15">
    <location>
        <position position="443"/>
    </location>
    <ligand>
        <name>[4Fe-4S] cluster</name>
        <dbReference type="ChEBI" id="CHEBI:49883"/>
    </ligand>
</feature>
<dbReference type="GO" id="GO:0004783">
    <property type="term" value="F:sulfite reductase (NADPH) activity"/>
    <property type="evidence" value="ECO:0007669"/>
    <property type="project" value="UniProtKB-UniRule"/>
</dbReference>
<evidence type="ECO:0000256" key="4">
    <source>
        <dbReference type="ARBA" id="ARBA00022605"/>
    </source>
</evidence>
<keyword evidence="10 15" id="KW-0411">Iron-sulfur</keyword>
<evidence type="ECO:0000256" key="13">
    <source>
        <dbReference type="ARBA" id="ARBA00057160"/>
    </source>
</evidence>
<keyword evidence="8 15" id="KW-0560">Oxidoreductase</keyword>
<dbReference type="InterPro" id="IPR005117">
    <property type="entry name" value="NiRdtase/SiRdtase_haem-b_fer"/>
</dbReference>
<comment type="function">
    <text evidence="13 15">Component of the sulfite reductase complex that catalyzes the 6-electron reduction of sulfite to sulfide. This is one of several activities required for the biosynthesis of L-cysteine from sulfate.</text>
</comment>
<dbReference type="RefSeq" id="WP_145645426.1">
    <property type="nucleotide sequence ID" value="NZ_JAMBMA010000001.1"/>
</dbReference>
<dbReference type="NCBIfam" id="NF010029">
    <property type="entry name" value="PRK13504.1"/>
    <property type="match status" value="1"/>
</dbReference>
<name>A0AAW6K601_9BACI</name>
<dbReference type="GO" id="GO:0020037">
    <property type="term" value="F:heme binding"/>
    <property type="evidence" value="ECO:0007669"/>
    <property type="project" value="InterPro"/>
</dbReference>
<keyword evidence="7 15" id="KW-0521">NADP</keyword>
<evidence type="ECO:0000256" key="11">
    <source>
        <dbReference type="ARBA" id="ARBA00023192"/>
    </source>
</evidence>
<evidence type="ECO:0000256" key="9">
    <source>
        <dbReference type="ARBA" id="ARBA00023004"/>
    </source>
</evidence>
<evidence type="ECO:0000256" key="5">
    <source>
        <dbReference type="ARBA" id="ARBA00022617"/>
    </source>
</evidence>
<dbReference type="FunFam" id="3.30.413.10:FF:000003">
    <property type="entry name" value="Sulfite reductase [NADPH] hemoprotein beta-component"/>
    <property type="match status" value="1"/>
</dbReference>
<dbReference type="InterPro" id="IPR006067">
    <property type="entry name" value="NO2/SO3_Rdtase_4Fe4S_dom"/>
</dbReference>
<comment type="similarity">
    <text evidence="2 15">Belongs to the nitrite and sulfite reductase 4Fe-4S domain family.</text>
</comment>
<dbReference type="FunFam" id="3.30.413.10:FF:000004">
    <property type="entry name" value="Sulfite reductase [NADPH] hemoprotein beta-component"/>
    <property type="match status" value="1"/>
</dbReference>
<keyword evidence="4 15" id="KW-0028">Amino-acid biosynthesis</keyword>
<dbReference type="HAMAP" id="MF_01540">
    <property type="entry name" value="CysI"/>
    <property type="match status" value="1"/>
</dbReference>
<evidence type="ECO:0000256" key="14">
    <source>
        <dbReference type="ARBA" id="ARBA00062253"/>
    </source>
</evidence>